<dbReference type="Pfam" id="PF13456">
    <property type="entry name" value="RVT_3"/>
    <property type="match status" value="1"/>
</dbReference>
<protein>
    <recommendedName>
        <fullName evidence="1">RNase H type-1 domain-containing protein</fullName>
    </recommendedName>
</protein>
<evidence type="ECO:0000313" key="2">
    <source>
        <dbReference type="EMBL" id="KAF3552808.1"/>
    </source>
</evidence>
<dbReference type="PANTHER" id="PTHR34146:SF3">
    <property type="entry name" value="POLYNUCLEOTIDYL TRANSFERASE, RIBONUCLEASE H-LIKE SUPERFAMILY PROTEIN"/>
    <property type="match status" value="1"/>
</dbReference>
<dbReference type="InterPro" id="IPR036397">
    <property type="entry name" value="RNaseH_sf"/>
</dbReference>
<organism evidence="2 3">
    <name type="scientific">Brassica cretica</name>
    <name type="common">Mustard</name>
    <dbReference type="NCBI Taxonomy" id="69181"/>
    <lineage>
        <taxon>Eukaryota</taxon>
        <taxon>Viridiplantae</taxon>
        <taxon>Streptophyta</taxon>
        <taxon>Embryophyta</taxon>
        <taxon>Tracheophyta</taxon>
        <taxon>Spermatophyta</taxon>
        <taxon>Magnoliopsida</taxon>
        <taxon>eudicotyledons</taxon>
        <taxon>Gunneridae</taxon>
        <taxon>Pentapetalae</taxon>
        <taxon>rosids</taxon>
        <taxon>malvids</taxon>
        <taxon>Brassicales</taxon>
        <taxon>Brassicaceae</taxon>
        <taxon>Brassiceae</taxon>
        <taxon>Brassica</taxon>
    </lineage>
</organism>
<proteinExistence type="predicted"/>
<dbReference type="CDD" id="cd06222">
    <property type="entry name" value="RNase_H_like"/>
    <property type="match status" value="1"/>
</dbReference>
<name>A0A8S9QNN2_BRACR</name>
<dbReference type="Gene3D" id="3.30.420.10">
    <property type="entry name" value="Ribonuclease H-like superfamily/Ribonuclease H"/>
    <property type="match status" value="1"/>
</dbReference>
<feature type="domain" description="RNase H type-1" evidence="1">
    <location>
        <begin position="60"/>
        <end position="137"/>
    </location>
</feature>
<evidence type="ECO:0000313" key="3">
    <source>
        <dbReference type="Proteomes" id="UP000712600"/>
    </source>
</evidence>
<dbReference type="AlphaFoldDB" id="A0A8S9QNN2"/>
<dbReference type="Proteomes" id="UP000712600">
    <property type="component" value="Unassembled WGS sequence"/>
</dbReference>
<dbReference type="InterPro" id="IPR012337">
    <property type="entry name" value="RNaseH-like_sf"/>
</dbReference>
<accession>A0A8S9QNN2</accession>
<dbReference type="InterPro" id="IPR044730">
    <property type="entry name" value="RNase_H-like_dom_plant"/>
</dbReference>
<evidence type="ECO:0000259" key="1">
    <source>
        <dbReference type="Pfam" id="PF13456"/>
    </source>
</evidence>
<dbReference type="PANTHER" id="PTHR34146">
    <property type="entry name" value="POLYNUCLEOTIDYL TRANSFERASE, RIBONUCLEASE H-LIKE SUPERFAMILY PROTEIN-RELATED"/>
    <property type="match status" value="1"/>
</dbReference>
<gene>
    <name evidence="2" type="ORF">F2Q69_00015445</name>
</gene>
<comment type="caution">
    <text evidence="2">The sequence shown here is derived from an EMBL/GenBank/DDBJ whole genome shotgun (WGS) entry which is preliminary data.</text>
</comment>
<dbReference type="GO" id="GO:0003676">
    <property type="term" value="F:nucleic acid binding"/>
    <property type="evidence" value="ECO:0007669"/>
    <property type="project" value="InterPro"/>
</dbReference>
<dbReference type="GO" id="GO:0004523">
    <property type="term" value="F:RNA-DNA hybrid ribonuclease activity"/>
    <property type="evidence" value="ECO:0007669"/>
    <property type="project" value="InterPro"/>
</dbReference>
<dbReference type="SUPFAM" id="SSF53098">
    <property type="entry name" value="Ribonuclease H-like"/>
    <property type="match status" value="1"/>
</dbReference>
<dbReference type="EMBL" id="QGKX02000996">
    <property type="protein sequence ID" value="KAF3552808.1"/>
    <property type="molecule type" value="Genomic_DNA"/>
</dbReference>
<sequence length="140" mass="15531">MQTRNDKLFNGKDTSPLDIVQIATLEADNWRIAQILQTSPDDEETLPSTNTQPLGPRCSIDASWHQDDALIGGGLVLTDEDGVTTSGSFSSNRGLTPLHAEFHTLLWAMKSSLQMDHLNMTFETDCQQLVKIIKDNSEED</sequence>
<reference evidence="2" key="1">
    <citation type="submission" date="2019-12" db="EMBL/GenBank/DDBJ databases">
        <title>Genome sequencing and annotation of Brassica cretica.</title>
        <authorList>
            <person name="Studholme D.J."/>
            <person name="Sarris P."/>
        </authorList>
    </citation>
    <scope>NUCLEOTIDE SEQUENCE</scope>
    <source>
        <strain evidence="2">PFS-109/04</strain>
        <tissue evidence="2">Leaf</tissue>
    </source>
</reference>
<dbReference type="InterPro" id="IPR002156">
    <property type="entry name" value="RNaseH_domain"/>
</dbReference>